<dbReference type="EMBL" id="JBFNQD010000007">
    <property type="protein sequence ID" value="MEW9307946.1"/>
    <property type="molecule type" value="Genomic_DNA"/>
</dbReference>
<dbReference type="InterPro" id="IPR008030">
    <property type="entry name" value="NmrA-like"/>
</dbReference>
<comment type="caution">
    <text evidence="2">The sequence shown here is derived from an EMBL/GenBank/DDBJ whole genome shotgun (WGS) entry which is preliminary data.</text>
</comment>
<organism evidence="2 3">
    <name type="scientific">Labrys neptuniae</name>
    <dbReference type="NCBI Taxonomy" id="376174"/>
    <lineage>
        <taxon>Bacteria</taxon>
        <taxon>Pseudomonadati</taxon>
        <taxon>Pseudomonadota</taxon>
        <taxon>Alphaproteobacteria</taxon>
        <taxon>Hyphomicrobiales</taxon>
        <taxon>Xanthobacteraceae</taxon>
        <taxon>Labrys</taxon>
    </lineage>
</organism>
<keyword evidence="3" id="KW-1185">Reference proteome</keyword>
<reference evidence="2 3" key="1">
    <citation type="submission" date="2024-07" db="EMBL/GenBank/DDBJ databases">
        <title>Description of Labrys sedimenti sp. nov., isolated from a diclofenac-degrading enrichment culture.</title>
        <authorList>
            <person name="Tancsics A."/>
            <person name="Csepanyi A."/>
        </authorList>
    </citation>
    <scope>NUCLEOTIDE SEQUENCE [LARGE SCALE GENOMIC DNA]</scope>
    <source>
        <strain evidence="2 3">LMG 23578</strain>
    </source>
</reference>
<proteinExistence type="predicted"/>
<dbReference type="Gene3D" id="3.90.25.10">
    <property type="entry name" value="UDP-galactose 4-epimerase, domain 1"/>
    <property type="match status" value="1"/>
</dbReference>
<dbReference type="SUPFAM" id="SSF51735">
    <property type="entry name" value="NAD(P)-binding Rossmann-fold domains"/>
    <property type="match status" value="1"/>
</dbReference>
<dbReference type="InterPro" id="IPR036291">
    <property type="entry name" value="NAD(P)-bd_dom_sf"/>
</dbReference>
<accession>A0ABV3PQM3</accession>
<evidence type="ECO:0000313" key="3">
    <source>
        <dbReference type="Proteomes" id="UP001555786"/>
    </source>
</evidence>
<dbReference type="Proteomes" id="UP001555786">
    <property type="component" value="Unassembled WGS sequence"/>
</dbReference>
<dbReference type="RefSeq" id="WP_367625220.1">
    <property type="nucleotide sequence ID" value="NZ_JBFNQD010000007.1"/>
</dbReference>
<sequence length="292" mass="30783">MFVILGANGKVGRHSIQTLRQLGAPVRAIIRNADHAAALQILGCDIAMADIHDGQALRPALRDAQAVQVICPISPRSDDAGAQMRSSIEAIVTALAETRPASVLAISDYGAHHASETGIALTFHHLEEALRGLGLPLSVLRSAEHMQNWARLLPRAIETGVLPSLHHPVTKLFPTVSAADVGEIAAQLLTTGSGAGFRVFHAEGPERYSTADVASALASLTGREIAARELPRAQWLPALVQGGLSASYAELVAEMYDAHNAGRIEVEEVTGNVRRGETGLHQALAAMLGSPL</sequence>
<evidence type="ECO:0000259" key="1">
    <source>
        <dbReference type="Pfam" id="PF05368"/>
    </source>
</evidence>
<protein>
    <submittedName>
        <fullName evidence="2">NAD(P)H-binding protein</fullName>
    </submittedName>
</protein>
<name>A0ABV3PQM3_9HYPH</name>
<dbReference type="Gene3D" id="3.40.50.720">
    <property type="entry name" value="NAD(P)-binding Rossmann-like Domain"/>
    <property type="match status" value="1"/>
</dbReference>
<gene>
    <name evidence="2" type="ORF">ABXS05_20500</name>
</gene>
<dbReference type="PANTHER" id="PTHR43162">
    <property type="match status" value="1"/>
</dbReference>
<dbReference type="Pfam" id="PF05368">
    <property type="entry name" value="NmrA"/>
    <property type="match status" value="1"/>
</dbReference>
<dbReference type="InterPro" id="IPR051604">
    <property type="entry name" value="Ergot_Alk_Oxidoreductase"/>
</dbReference>
<feature type="domain" description="NmrA-like" evidence="1">
    <location>
        <begin position="3"/>
        <end position="264"/>
    </location>
</feature>
<evidence type="ECO:0000313" key="2">
    <source>
        <dbReference type="EMBL" id="MEW9307946.1"/>
    </source>
</evidence>
<dbReference type="PANTHER" id="PTHR43162:SF1">
    <property type="entry name" value="PRESTALK A DIFFERENTIATION PROTEIN A"/>
    <property type="match status" value="1"/>
</dbReference>